<evidence type="ECO:0000313" key="3">
    <source>
        <dbReference type="Proteomes" id="UP000003511"/>
    </source>
</evidence>
<evidence type="ECO:0000313" key="2">
    <source>
        <dbReference type="EMBL" id="CCD39339.1"/>
    </source>
</evidence>
<dbReference type="Gene3D" id="3.40.50.150">
    <property type="entry name" value="Vaccinia Virus protein VP39"/>
    <property type="match status" value="1"/>
</dbReference>
<dbReference type="HOGENOM" id="CLU_2045377_0_0_4"/>
<dbReference type="InterPro" id="IPR029063">
    <property type="entry name" value="SAM-dependent_MTases_sf"/>
</dbReference>
<name>U3UAX7_9BURK</name>
<keyword evidence="3" id="KW-1185">Reference proteome</keyword>
<dbReference type="Proteomes" id="UP000003511">
    <property type="component" value="Unassembled WGS sequence"/>
</dbReference>
<proteinExistence type="predicted"/>
<protein>
    <submittedName>
        <fullName evidence="2">WGS project CAFE00000000 data, contig bkir_c47</fullName>
    </submittedName>
</protein>
<comment type="caution">
    <text evidence="2">The sequence shown here is derived from an EMBL/GenBank/DDBJ whole genome shotgun (WGS) entry which is preliminary data.</text>
</comment>
<dbReference type="BioCyc" id="CBUR1055526:G10QW-431-MONOMER"/>
<feature type="compositionally biased region" description="Polar residues" evidence="1">
    <location>
        <begin position="111"/>
        <end position="120"/>
    </location>
</feature>
<sequence>MFGSYSKRLPPLSVSDIARSKLTYLPAAKLQNITQCIQKVQTQRVPGDFVEFGVALGGSGIFIARQMARSRRFVGLDVCGMIPAPGPRDDQKSHEVIGSSPAVNPKESAATDITATNRTC</sequence>
<evidence type="ECO:0000256" key="1">
    <source>
        <dbReference type="SAM" id="MobiDB-lite"/>
    </source>
</evidence>
<dbReference type="EMBL" id="CAFE01000213">
    <property type="protein sequence ID" value="CCD39339.1"/>
    <property type="molecule type" value="Genomic_DNA"/>
</dbReference>
<gene>
    <name evidence="2" type="ORF">BKIR_c47_5629</name>
</gene>
<accession>U3UAX7</accession>
<reference evidence="2 3" key="2">
    <citation type="submission" date="2011-10" db="EMBL/GenBank/DDBJ databases">
        <title>Draft genome sequence of Candidatus Burkholderia kirkii.</title>
        <authorList>
            <person name="Carlier A.L."/>
            <person name="Eberl L."/>
        </authorList>
    </citation>
    <scope>NUCLEOTIDE SEQUENCE [LARGE SCALE GENOMIC DNA]</scope>
    <source>
        <strain evidence="2 3">UZHbot1</strain>
    </source>
</reference>
<dbReference type="InterPro" id="IPR008884">
    <property type="entry name" value="TylF_MeTrfase"/>
</dbReference>
<reference evidence="2 3" key="1">
    <citation type="submission" date="2011-09" db="EMBL/GenBank/DDBJ databases">
        <authorList>
            <person name="Carlier A."/>
        </authorList>
    </citation>
    <scope>NUCLEOTIDE SEQUENCE [LARGE SCALE GENOMIC DNA]</scope>
    <source>
        <strain evidence="2 3">UZHbot1</strain>
    </source>
</reference>
<dbReference type="Pfam" id="PF05711">
    <property type="entry name" value="TylF"/>
    <property type="match status" value="1"/>
</dbReference>
<feature type="region of interest" description="Disordered" evidence="1">
    <location>
        <begin position="84"/>
        <end position="120"/>
    </location>
</feature>
<dbReference type="AlphaFoldDB" id="U3UAX7"/>
<organism evidence="2 3">
    <name type="scientific">Candidatus Paraburkholderia kirkii UZHbot1</name>
    <dbReference type="NCBI Taxonomy" id="1055526"/>
    <lineage>
        <taxon>Bacteria</taxon>
        <taxon>Pseudomonadati</taxon>
        <taxon>Pseudomonadota</taxon>
        <taxon>Betaproteobacteria</taxon>
        <taxon>Burkholderiales</taxon>
        <taxon>Burkholderiaceae</taxon>
        <taxon>Paraburkholderia</taxon>
    </lineage>
</organism>